<reference evidence="2" key="1">
    <citation type="submission" date="2018-02" db="EMBL/GenBank/DDBJ databases">
        <title>Rhizophora mucronata_Transcriptome.</title>
        <authorList>
            <person name="Meera S.P."/>
            <person name="Sreeshan A."/>
            <person name="Augustine A."/>
        </authorList>
    </citation>
    <scope>NUCLEOTIDE SEQUENCE</scope>
    <source>
        <tissue evidence="2">Leaf</tissue>
    </source>
</reference>
<evidence type="ECO:0000256" key="1">
    <source>
        <dbReference type="SAM" id="Phobius"/>
    </source>
</evidence>
<dbReference type="AlphaFoldDB" id="A0A2P2QY26"/>
<keyword evidence="1" id="KW-0472">Membrane</keyword>
<protein>
    <submittedName>
        <fullName evidence="2">Uncharacterized protein</fullName>
    </submittedName>
</protein>
<sequence length="82" mass="9274">MKITGGGNLIMQQQRACRENVQSNSKGMSTTAFSDTTSFFECQEWFTFLSFLVTLILVTTYHNVVHLFCNNIGKDNKKSSRA</sequence>
<dbReference type="EMBL" id="GGEC01091436">
    <property type="protein sequence ID" value="MBX71920.1"/>
    <property type="molecule type" value="Transcribed_RNA"/>
</dbReference>
<feature type="transmembrane region" description="Helical" evidence="1">
    <location>
        <begin position="45"/>
        <end position="69"/>
    </location>
</feature>
<evidence type="ECO:0000313" key="2">
    <source>
        <dbReference type="EMBL" id="MBX71920.1"/>
    </source>
</evidence>
<name>A0A2P2QY26_RHIMU</name>
<keyword evidence="1" id="KW-1133">Transmembrane helix</keyword>
<proteinExistence type="predicted"/>
<keyword evidence="1" id="KW-0812">Transmembrane</keyword>
<organism evidence="2">
    <name type="scientific">Rhizophora mucronata</name>
    <name type="common">Asiatic mangrove</name>
    <dbReference type="NCBI Taxonomy" id="61149"/>
    <lineage>
        <taxon>Eukaryota</taxon>
        <taxon>Viridiplantae</taxon>
        <taxon>Streptophyta</taxon>
        <taxon>Embryophyta</taxon>
        <taxon>Tracheophyta</taxon>
        <taxon>Spermatophyta</taxon>
        <taxon>Magnoliopsida</taxon>
        <taxon>eudicotyledons</taxon>
        <taxon>Gunneridae</taxon>
        <taxon>Pentapetalae</taxon>
        <taxon>rosids</taxon>
        <taxon>fabids</taxon>
        <taxon>Malpighiales</taxon>
        <taxon>Rhizophoraceae</taxon>
        <taxon>Rhizophora</taxon>
    </lineage>
</organism>
<accession>A0A2P2QY26</accession>